<gene>
    <name evidence="1" type="ORF">L2E82_12067</name>
</gene>
<protein>
    <submittedName>
        <fullName evidence="1">Uncharacterized protein</fullName>
    </submittedName>
</protein>
<keyword evidence="2" id="KW-1185">Reference proteome</keyword>
<evidence type="ECO:0000313" key="2">
    <source>
        <dbReference type="Proteomes" id="UP001055811"/>
    </source>
</evidence>
<accession>A0ACB9GG25</accession>
<proteinExistence type="predicted"/>
<dbReference type="Proteomes" id="UP001055811">
    <property type="component" value="Linkage Group LG02"/>
</dbReference>
<dbReference type="EMBL" id="CM042010">
    <property type="protein sequence ID" value="KAI3782035.1"/>
    <property type="molecule type" value="Genomic_DNA"/>
</dbReference>
<organism evidence="1 2">
    <name type="scientific">Cichorium intybus</name>
    <name type="common">Chicory</name>
    <dbReference type="NCBI Taxonomy" id="13427"/>
    <lineage>
        <taxon>Eukaryota</taxon>
        <taxon>Viridiplantae</taxon>
        <taxon>Streptophyta</taxon>
        <taxon>Embryophyta</taxon>
        <taxon>Tracheophyta</taxon>
        <taxon>Spermatophyta</taxon>
        <taxon>Magnoliopsida</taxon>
        <taxon>eudicotyledons</taxon>
        <taxon>Gunneridae</taxon>
        <taxon>Pentapetalae</taxon>
        <taxon>asterids</taxon>
        <taxon>campanulids</taxon>
        <taxon>Asterales</taxon>
        <taxon>Asteraceae</taxon>
        <taxon>Cichorioideae</taxon>
        <taxon>Cichorieae</taxon>
        <taxon>Cichoriinae</taxon>
        <taxon>Cichorium</taxon>
    </lineage>
</organism>
<comment type="caution">
    <text evidence="1">The sequence shown here is derived from an EMBL/GenBank/DDBJ whole genome shotgun (WGS) entry which is preliminary data.</text>
</comment>
<evidence type="ECO:0000313" key="1">
    <source>
        <dbReference type="EMBL" id="KAI3782035.1"/>
    </source>
</evidence>
<reference evidence="1 2" key="2">
    <citation type="journal article" date="2022" name="Mol. Ecol. Resour.">
        <title>The genomes of chicory, endive, great burdock and yacon provide insights into Asteraceae paleo-polyploidization history and plant inulin production.</title>
        <authorList>
            <person name="Fan W."/>
            <person name="Wang S."/>
            <person name="Wang H."/>
            <person name="Wang A."/>
            <person name="Jiang F."/>
            <person name="Liu H."/>
            <person name="Zhao H."/>
            <person name="Xu D."/>
            <person name="Zhang Y."/>
        </authorList>
    </citation>
    <scope>NUCLEOTIDE SEQUENCE [LARGE SCALE GENOMIC DNA]</scope>
    <source>
        <strain evidence="2">cv. Punajuju</strain>
        <tissue evidence="1">Leaves</tissue>
    </source>
</reference>
<sequence length="108" mass="11940">MESRVIGTESDNLPEVTLSFWNTKLLIQGSFWVFHDVSFMDFSMYIPGRKSAVLASTKPVLLENKSQVSANSNLQASSPASKQQGLGLNEQLRQQRNDAAEGRDFSGC</sequence>
<name>A0ACB9GG25_CICIN</name>
<reference evidence="2" key="1">
    <citation type="journal article" date="2022" name="Mol. Ecol. Resour.">
        <title>The genomes of chicory, endive, great burdock and yacon provide insights into Asteraceae palaeo-polyploidization history and plant inulin production.</title>
        <authorList>
            <person name="Fan W."/>
            <person name="Wang S."/>
            <person name="Wang H."/>
            <person name="Wang A."/>
            <person name="Jiang F."/>
            <person name="Liu H."/>
            <person name="Zhao H."/>
            <person name="Xu D."/>
            <person name="Zhang Y."/>
        </authorList>
    </citation>
    <scope>NUCLEOTIDE SEQUENCE [LARGE SCALE GENOMIC DNA]</scope>
    <source>
        <strain evidence="2">cv. Punajuju</strain>
    </source>
</reference>